<dbReference type="NCBIfam" id="NF003500">
    <property type="entry name" value="PRK05170.1-4"/>
    <property type="match status" value="1"/>
</dbReference>
<comment type="caution">
    <text evidence="2">The sequence shown here is derived from an EMBL/GenBank/DDBJ whole genome shotgun (WGS) entry which is preliminary data.</text>
</comment>
<dbReference type="InterPro" id="IPR008228">
    <property type="entry name" value="UCP006173"/>
</dbReference>
<dbReference type="PANTHER" id="PTHR37421:SF1">
    <property type="entry name" value="UPF0260 PROTEIN YCGN"/>
    <property type="match status" value="1"/>
</dbReference>
<comment type="similarity">
    <text evidence="1">Belongs to the UPF0260 family.</text>
</comment>
<dbReference type="Proteomes" id="UP000761574">
    <property type="component" value="Unassembled WGS sequence"/>
</dbReference>
<evidence type="ECO:0000256" key="1">
    <source>
        <dbReference type="HAMAP-Rule" id="MF_00676"/>
    </source>
</evidence>
<gene>
    <name evidence="2" type="ORF">TUM4630_05500</name>
</gene>
<dbReference type="PIRSF" id="PIRSF006173">
    <property type="entry name" value="UCP006173"/>
    <property type="match status" value="1"/>
</dbReference>
<protein>
    <recommendedName>
        <fullName evidence="1">UPF0260 protein TUM4630_05500</fullName>
    </recommendedName>
</protein>
<name>A0ABQ4P684_9GAMM</name>
<dbReference type="InterPro" id="IPR005358">
    <property type="entry name" value="Puta_zinc/iron-chelating_dom"/>
</dbReference>
<evidence type="ECO:0000313" key="3">
    <source>
        <dbReference type="Proteomes" id="UP000761574"/>
    </source>
</evidence>
<accession>A0ABQ4P684</accession>
<dbReference type="EMBL" id="BPFB01000004">
    <property type="protein sequence ID" value="GIU43057.1"/>
    <property type="molecule type" value="Genomic_DNA"/>
</dbReference>
<keyword evidence="3" id="KW-1185">Reference proteome</keyword>
<organism evidence="2 3">
    <name type="scientific">Shewanella algidipiscicola</name>
    <dbReference type="NCBI Taxonomy" id="614070"/>
    <lineage>
        <taxon>Bacteria</taxon>
        <taxon>Pseudomonadati</taxon>
        <taxon>Pseudomonadota</taxon>
        <taxon>Gammaproteobacteria</taxon>
        <taxon>Alteromonadales</taxon>
        <taxon>Shewanellaceae</taxon>
        <taxon>Shewanella</taxon>
    </lineage>
</organism>
<dbReference type="NCBIfam" id="NF003501">
    <property type="entry name" value="PRK05170.1-5"/>
    <property type="match status" value="1"/>
</dbReference>
<sequence length="161" mass="18836">MSTRLRVQALYRMKNMAFWKEKTLAQMNSEQWELLCDGCGKCCLNKIIDDETEELYYTNVSCQLLDAQQCQCRHYEQRFDFVPSCTKVTLDNIAELTWLPDSCAYRRLYLGRSLPSWHPLVTGDKQQMHALGMSTQGKVVNETKVKYLEDHIVLWPLKDSD</sequence>
<reference evidence="2 3" key="1">
    <citation type="submission" date="2021-05" db="EMBL/GenBank/DDBJ databases">
        <title>Molecular characterization for Shewanella algae harboring chromosomal blaOXA-55-like strains isolated from clinical and environment sample.</title>
        <authorList>
            <person name="Ohama Y."/>
            <person name="Aoki K."/>
            <person name="Harada S."/>
            <person name="Moriya K."/>
            <person name="Ishii Y."/>
            <person name="Tateda K."/>
        </authorList>
    </citation>
    <scope>NUCLEOTIDE SEQUENCE [LARGE SCALE GENOMIC DNA]</scope>
    <source>
        <strain evidence="2 3">LMG 23746</strain>
    </source>
</reference>
<dbReference type="HAMAP" id="MF_00676">
    <property type="entry name" value="UPF0260"/>
    <property type="match status" value="1"/>
</dbReference>
<evidence type="ECO:0000313" key="2">
    <source>
        <dbReference type="EMBL" id="GIU43057.1"/>
    </source>
</evidence>
<dbReference type="PANTHER" id="PTHR37421">
    <property type="entry name" value="UPF0260 PROTEIN YCGN"/>
    <property type="match status" value="1"/>
</dbReference>
<proteinExistence type="inferred from homology"/>
<dbReference type="NCBIfam" id="NF003507">
    <property type="entry name" value="PRK05170.2-5"/>
    <property type="match status" value="1"/>
</dbReference>
<dbReference type="Pfam" id="PF03692">
    <property type="entry name" value="CxxCxxCC"/>
    <property type="match status" value="1"/>
</dbReference>